<dbReference type="Proteomes" id="UP000272015">
    <property type="component" value="Unassembled WGS sequence"/>
</dbReference>
<feature type="domain" description="Tyr recombinase" evidence="7">
    <location>
        <begin position="182"/>
        <end position="415"/>
    </location>
</feature>
<reference evidence="9 10" key="1">
    <citation type="submission" date="2018-09" db="EMBL/GenBank/DDBJ databases">
        <title>Novel species of Cryobacterium.</title>
        <authorList>
            <person name="Liu Q."/>
            <person name="Xin Y.-H."/>
        </authorList>
    </citation>
    <scope>NUCLEOTIDE SEQUENCE [LARGE SCALE GENOMIC DNA]</scope>
    <source>
        <strain evidence="9 10">Hh39</strain>
    </source>
</reference>
<dbReference type="InterPro" id="IPR002104">
    <property type="entry name" value="Integrase_catalytic"/>
</dbReference>
<evidence type="ECO:0000256" key="1">
    <source>
        <dbReference type="ARBA" id="ARBA00008857"/>
    </source>
</evidence>
<dbReference type="PROSITE" id="PS51898">
    <property type="entry name" value="TYR_RECOMBINASE"/>
    <property type="match status" value="1"/>
</dbReference>
<dbReference type="InterPro" id="IPR013762">
    <property type="entry name" value="Integrase-like_cat_sf"/>
</dbReference>
<dbReference type="EMBL" id="QZVS01000085">
    <property type="protein sequence ID" value="RJT88056.1"/>
    <property type="molecule type" value="Genomic_DNA"/>
</dbReference>
<evidence type="ECO:0000313" key="10">
    <source>
        <dbReference type="Proteomes" id="UP000272015"/>
    </source>
</evidence>
<dbReference type="InterPro" id="IPR044068">
    <property type="entry name" value="CB"/>
</dbReference>
<keyword evidence="2" id="KW-0229">DNA integration</keyword>
<evidence type="ECO:0000256" key="6">
    <source>
        <dbReference type="SAM" id="MobiDB-lite"/>
    </source>
</evidence>
<evidence type="ECO:0000259" key="8">
    <source>
        <dbReference type="PROSITE" id="PS51900"/>
    </source>
</evidence>
<comment type="similarity">
    <text evidence="1">Belongs to the 'phage' integrase family.</text>
</comment>
<keyword evidence="10" id="KW-1185">Reference proteome</keyword>
<dbReference type="Gene3D" id="1.10.150.130">
    <property type="match status" value="1"/>
</dbReference>
<dbReference type="Gene3D" id="1.10.443.10">
    <property type="entry name" value="Intergrase catalytic core"/>
    <property type="match status" value="1"/>
</dbReference>
<dbReference type="Pfam" id="PF00589">
    <property type="entry name" value="Phage_integrase"/>
    <property type="match status" value="1"/>
</dbReference>
<evidence type="ECO:0000313" key="9">
    <source>
        <dbReference type="EMBL" id="RJT88056.1"/>
    </source>
</evidence>
<comment type="caution">
    <text evidence="9">The sequence shown here is derived from an EMBL/GenBank/DDBJ whole genome shotgun (WGS) entry which is preliminary data.</text>
</comment>
<dbReference type="SUPFAM" id="SSF56349">
    <property type="entry name" value="DNA breaking-rejoining enzymes"/>
    <property type="match status" value="1"/>
</dbReference>
<organism evidence="9 10">
    <name type="scientific">Cryobacterium melibiosiphilum</name>
    <dbReference type="NCBI Taxonomy" id="995039"/>
    <lineage>
        <taxon>Bacteria</taxon>
        <taxon>Bacillati</taxon>
        <taxon>Actinomycetota</taxon>
        <taxon>Actinomycetes</taxon>
        <taxon>Micrococcales</taxon>
        <taxon>Microbacteriaceae</taxon>
        <taxon>Cryobacterium</taxon>
    </lineage>
</organism>
<accession>A0A3A5MPQ8</accession>
<dbReference type="GO" id="GO:0003677">
    <property type="term" value="F:DNA binding"/>
    <property type="evidence" value="ECO:0007669"/>
    <property type="project" value="UniProtKB-UniRule"/>
</dbReference>
<feature type="domain" description="Core-binding (CB)" evidence="8">
    <location>
        <begin position="80"/>
        <end position="161"/>
    </location>
</feature>
<evidence type="ECO:0008006" key="11">
    <source>
        <dbReference type="Google" id="ProtNLM"/>
    </source>
</evidence>
<evidence type="ECO:0000259" key="7">
    <source>
        <dbReference type="PROSITE" id="PS51898"/>
    </source>
</evidence>
<protein>
    <recommendedName>
        <fullName evidence="11">Integrase</fullName>
    </recommendedName>
</protein>
<dbReference type="Pfam" id="PF14659">
    <property type="entry name" value="Phage_int_SAM_3"/>
    <property type="match status" value="1"/>
</dbReference>
<evidence type="ECO:0000256" key="4">
    <source>
        <dbReference type="ARBA" id="ARBA00023172"/>
    </source>
</evidence>
<gene>
    <name evidence="9" type="ORF">D6T64_11750</name>
</gene>
<keyword evidence="3 5" id="KW-0238">DNA-binding</keyword>
<evidence type="ECO:0000256" key="5">
    <source>
        <dbReference type="PROSITE-ProRule" id="PRU01248"/>
    </source>
</evidence>
<dbReference type="InterPro" id="IPR010998">
    <property type="entry name" value="Integrase_recombinase_N"/>
</dbReference>
<dbReference type="GO" id="GO:0006310">
    <property type="term" value="P:DNA recombination"/>
    <property type="evidence" value="ECO:0007669"/>
    <property type="project" value="UniProtKB-KW"/>
</dbReference>
<dbReference type="PANTHER" id="PTHR30629:SF2">
    <property type="entry name" value="PROPHAGE INTEGRASE INTS-RELATED"/>
    <property type="match status" value="1"/>
</dbReference>
<dbReference type="RefSeq" id="WP_119974865.1">
    <property type="nucleotide sequence ID" value="NZ_JBHSQA010000012.1"/>
</dbReference>
<dbReference type="OrthoDB" id="1822491at2"/>
<name>A0A3A5MPQ8_9MICO</name>
<dbReference type="PANTHER" id="PTHR30629">
    <property type="entry name" value="PROPHAGE INTEGRASE"/>
    <property type="match status" value="1"/>
</dbReference>
<dbReference type="GO" id="GO:0015074">
    <property type="term" value="P:DNA integration"/>
    <property type="evidence" value="ECO:0007669"/>
    <property type="project" value="UniProtKB-KW"/>
</dbReference>
<dbReference type="InterPro" id="IPR050808">
    <property type="entry name" value="Phage_Integrase"/>
</dbReference>
<dbReference type="AlphaFoldDB" id="A0A3A5MPQ8"/>
<dbReference type="InterPro" id="IPR004107">
    <property type="entry name" value="Integrase_SAM-like_N"/>
</dbReference>
<keyword evidence="4" id="KW-0233">DNA recombination</keyword>
<dbReference type="PROSITE" id="PS51900">
    <property type="entry name" value="CB"/>
    <property type="match status" value="1"/>
</dbReference>
<dbReference type="InterPro" id="IPR011010">
    <property type="entry name" value="DNA_brk_join_enz"/>
</dbReference>
<evidence type="ECO:0000256" key="3">
    <source>
        <dbReference type="ARBA" id="ARBA00023125"/>
    </source>
</evidence>
<sequence>MAPPQGPNRHAKGEGTTYRVPKDPKLPLKYWVAAIELPSPDGAPRNRVTRKRKTEGLAKEQLTKLKREKLKHGTISTSTMTVAEWLAEWQEEWMDVRPKTAAGYRSSIKAHIIPSIGKKRLDQLTHNDVRKLHRDIIAKGRVSSTALYAHNVLSSVLKDAARAGKVTEVATDLAKKPRVTASSLSVMSVEDAIAVLRATQYDRLGARWWAALFTGARQGEVIGLEIDRVLPNALDLSWQLQRLSWLHGCDGDCGRKRGTDCPARTLKAPADWEHRHVTGGLWLARPKSDAGKRMLPLVEPLRTIIMQRLVASSGEPNPHGLVWTAEPKRDRHSRELPLDGAPLDPGPDSKAWDALLKRVGVADVRLHDARHVTASLLNRAGVNQAARMAILGHSSPAMTQHYTDVDMQQLSAGMTSMSAFLSLDA</sequence>
<proteinExistence type="inferred from homology"/>
<evidence type="ECO:0000256" key="2">
    <source>
        <dbReference type="ARBA" id="ARBA00022908"/>
    </source>
</evidence>
<feature type="region of interest" description="Disordered" evidence="6">
    <location>
        <begin position="1"/>
        <end position="21"/>
    </location>
</feature>